<dbReference type="InterPro" id="IPR036236">
    <property type="entry name" value="Znf_C2H2_sf"/>
</dbReference>
<sequence length="414" mass="48588">MSNKNIVNYDSYEKKNGTIEYNCKLCMKIFSKPTSFSKHMKVQHSINIHACRKCNETFSSLGHLFLHIKELHSKKKYSSLKFQCELCSYSTDNGGLYRHHQRAHSGNKPEVCDICNKGFTQHSNMKVHRKRHFKSSTDYYCEECDTTYGCHDVLLAHKASQEHNLTMLINRILKVKVEMTCQICNYKTVIIEEMMAHGMNCMCNNSITCNICSEKLLLNIKNLREHRKFHRNELLFCWECAENSERFTSKKSLINHLTKEHKFEFQRSYVCRYCESLFGNKTELLEHVNSSHSDKKFKHQPNEEVGRLVCNVMNCDFITNSLLLLEKHYKQTHDIEMKINEEDLPNIIVKTHQKGRPKICDLEIKTFEDLNSEIDIEYAPVKCRGRPKKPLVEKIPKKLGRPKLIKNLIKIESQ</sequence>
<gene>
    <name evidence="7" type="primary">slc47a-3</name>
</gene>
<evidence type="ECO:0000313" key="7">
    <source>
        <dbReference type="EMBL" id="AKN21700.1"/>
    </source>
</evidence>
<proteinExistence type="evidence at transcript level"/>
<evidence type="ECO:0000256" key="4">
    <source>
        <dbReference type="ARBA" id="ARBA00022833"/>
    </source>
</evidence>
<dbReference type="AlphaFoldDB" id="A0A0H3YFD9"/>
<evidence type="ECO:0000256" key="5">
    <source>
        <dbReference type="PROSITE-ProRule" id="PRU00042"/>
    </source>
</evidence>
<dbReference type="SUPFAM" id="SSF57667">
    <property type="entry name" value="beta-beta-alpha zinc fingers"/>
    <property type="match status" value="2"/>
</dbReference>
<dbReference type="SMART" id="SM00355">
    <property type="entry name" value="ZnF_C2H2"/>
    <property type="match status" value="9"/>
</dbReference>
<dbReference type="InterPro" id="IPR013087">
    <property type="entry name" value="Znf_C2H2_type"/>
</dbReference>
<keyword evidence="1" id="KW-0479">Metal-binding</keyword>
<dbReference type="PROSITE" id="PS50157">
    <property type="entry name" value="ZINC_FINGER_C2H2_2"/>
    <property type="match status" value="5"/>
</dbReference>
<keyword evidence="4" id="KW-0862">Zinc</keyword>
<reference evidence="7" key="1">
    <citation type="journal article" date="2015" name="Elife">
        <title>Stem cells and fluid flow drive cyst formation in an invertebrate excretory organ.</title>
        <authorList>
            <person name="Thi-Kim Vu H."/>
            <person name="Rink J.C."/>
            <person name="McKinney S.A."/>
            <person name="McClain M."/>
            <person name="Lakshmanaperumal N."/>
            <person name="Alexander R."/>
            <person name="Sanchez Alvarado A."/>
        </authorList>
    </citation>
    <scope>NUCLEOTIDE SEQUENCE</scope>
</reference>
<feature type="domain" description="C2H2-type" evidence="6">
    <location>
        <begin position="82"/>
        <end position="109"/>
    </location>
</feature>
<dbReference type="Gene3D" id="3.30.160.60">
    <property type="entry name" value="Classic Zinc Finger"/>
    <property type="match status" value="3"/>
</dbReference>
<evidence type="ECO:0000256" key="3">
    <source>
        <dbReference type="ARBA" id="ARBA00022771"/>
    </source>
</evidence>
<dbReference type="EMBL" id="KT163750">
    <property type="protein sequence ID" value="AKN21700.1"/>
    <property type="molecule type" value="mRNA"/>
</dbReference>
<evidence type="ECO:0000256" key="2">
    <source>
        <dbReference type="ARBA" id="ARBA00022737"/>
    </source>
</evidence>
<dbReference type="PANTHER" id="PTHR24379">
    <property type="entry name" value="KRAB AND ZINC FINGER DOMAIN-CONTAINING"/>
    <property type="match status" value="1"/>
</dbReference>
<dbReference type="Pfam" id="PF00096">
    <property type="entry name" value="zf-C2H2"/>
    <property type="match status" value="2"/>
</dbReference>
<evidence type="ECO:0000259" key="6">
    <source>
        <dbReference type="PROSITE" id="PS50157"/>
    </source>
</evidence>
<accession>A0A0H3YFD9</accession>
<protein>
    <submittedName>
        <fullName evidence="7">Slc47a-3</fullName>
    </submittedName>
</protein>
<dbReference type="PROSITE" id="PS00028">
    <property type="entry name" value="ZINC_FINGER_C2H2_1"/>
    <property type="match status" value="5"/>
</dbReference>
<dbReference type="OMA" id="INIHACR"/>
<dbReference type="GO" id="GO:0008270">
    <property type="term" value="F:zinc ion binding"/>
    <property type="evidence" value="ECO:0007669"/>
    <property type="project" value="UniProtKB-KW"/>
</dbReference>
<name>A0A0H3YFD9_SCHMD</name>
<feature type="domain" description="C2H2-type" evidence="6">
    <location>
        <begin position="269"/>
        <end position="297"/>
    </location>
</feature>
<feature type="domain" description="C2H2-type" evidence="6">
    <location>
        <begin position="21"/>
        <end position="45"/>
    </location>
</feature>
<keyword evidence="3 5" id="KW-0863">Zinc-finger</keyword>
<evidence type="ECO:0000256" key="1">
    <source>
        <dbReference type="ARBA" id="ARBA00022723"/>
    </source>
</evidence>
<feature type="domain" description="C2H2-type" evidence="6">
    <location>
        <begin position="49"/>
        <end position="77"/>
    </location>
</feature>
<dbReference type="PANTHER" id="PTHR24379:SF121">
    <property type="entry name" value="C2H2-TYPE DOMAIN-CONTAINING PROTEIN"/>
    <property type="match status" value="1"/>
</dbReference>
<organism evidence="7">
    <name type="scientific">Schmidtea mediterranea</name>
    <name type="common">Freshwater planarian flatworm</name>
    <dbReference type="NCBI Taxonomy" id="79327"/>
    <lineage>
        <taxon>Eukaryota</taxon>
        <taxon>Metazoa</taxon>
        <taxon>Spiralia</taxon>
        <taxon>Lophotrochozoa</taxon>
        <taxon>Platyhelminthes</taxon>
        <taxon>Rhabditophora</taxon>
        <taxon>Seriata</taxon>
        <taxon>Tricladida</taxon>
        <taxon>Continenticola</taxon>
        <taxon>Geoplanoidea</taxon>
        <taxon>Dugesiidae</taxon>
        <taxon>Schmidtea</taxon>
    </lineage>
</organism>
<keyword evidence="2" id="KW-0677">Repeat</keyword>
<feature type="domain" description="C2H2-type" evidence="6">
    <location>
        <begin position="110"/>
        <end position="137"/>
    </location>
</feature>